<dbReference type="Pfam" id="PF13191">
    <property type="entry name" value="AAA_16"/>
    <property type="match status" value="1"/>
</dbReference>
<keyword evidence="6" id="KW-0539">Nucleus</keyword>
<evidence type="ECO:0000256" key="9">
    <source>
        <dbReference type="ARBA" id="ARBA00069657"/>
    </source>
</evidence>
<feature type="region of interest" description="Disordered" evidence="10">
    <location>
        <begin position="1"/>
        <end position="52"/>
    </location>
</feature>
<evidence type="ECO:0000259" key="13">
    <source>
        <dbReference type="Pfam" id="PF21639"/>
    </source>
</evidence>
<dbReference type="PANTHER" id="PTHR12705">
    <property type="entry name" value="ORIGIN RECOGNITION COMPLEX SUBUNIT 5"/>
    <property type="match status" value="1"/>
</dbReference>
<evidence type="ECO:0000259" key="12">
    <source>
        <dbReference type="Pfam" id="PF14630"/>
    </source>
</evidence>
<dbReference type="GO" id="GO:0005524">
    <property type="term" value="F:ATP binding"/>
    <property type="evidence" value="ECO:0007669"/>
    <property type="project" value="UniProtKB-KW"/>
</dbReference>
<reference evidence="14 15" key="1">
    <citation type="submission" date="2015-08" db="EMBL/GenBank/DDBJ databases">
        <title>The genome of the Asian arowana (Scleropages formosus).</title>
        <authorList>
            <person name="Tan M.H."/>
            <person name="Gan H.M."/>
            <person name="Croft L.J."/>
            <person name="Austin C.M."/>
        </authorList>
    </citation>
    <scope>NUCLEOTIDE SEQUENCE [LARGE SCALE GENOMIC DNA]</scope>
    <source>
        <strain evidence="14">Aro1</strain>
    </source>
</reference>
<keyword evidence="4" id="KW-0547">Nucleotide-binding</keyword>
<dbReference type="GO" id="GO:0006270">
    <property type="term" value="P:DNA replication initiation"/>
    <property type="evidence" value="ECO:0007669"/>
    <property type="project" value="TreeGrafter"/>
</dbReference>
<dbReference type="InterPro" id="IPR048866">
    <property type="entry name" value="ORC5_lid"/>
</dbReference>
<evidence type="ECO:0000256" key="4">
    <source>
        <dbReference type="ARBA" id="ARBA00022741"/>
    </source>
</evidence>
<evidence type="ECO:0000256" key="3">
    <source>
        <dbReference type="ARBA" id="ARBA00022705"/>
    </source>
</evidence>
<keyword evidence="3" id="KW-0235">DNA replication</keyword>
<evidence type="ECO:0000256" key="6">
    <source>
        <dbReference type="ARBA" id="ARBA00023242"/>
    </source>
</evidence>
<evidence type="ECO:0000256" key="1">
    <source>
        <dbReference type="ARBA" id="ARBA00004123"/>
    </source>
</evidence>
<feature type="domain" description="Orc1-like AAA ATPase" evidence="11">
    <location>
        <begin position="170"/>
        <end position="290"/>
    </location>
</feature>
<dbReference type="Pfam" id="PF21639">
    <property type="entry name" value="ORC5_lid"/>
    <property type="match status" value="1"/>
</dbReference>
<dbReference type="GO" id="GO:0003688">
    <property type="term" value="F:DNA replication origin binding"/>
    <property type="evidence" value="ECO:0007669"/>
    <property type="project" value="TreeGrafter"/>
</dbReference>
<organism evidence="14 15">
    <name type="scientific">Scleropages formosus</name>
    <name type="common">Asian bonytongue</name>
    <name type="synonym">Osteoglossum formosum</name>
    <dbReference type="NCBI Taxonomy" id="113540"/>
    <lineage>
        <taxon>Eukaryota</taxon>
        <taxon>Metazoa</taxon>
        <taxon>Chordata</taxon>
        <taxon>Craniata</taxon>
        <taxon>Vertebrata</taxon>
        <taxon>Euteleostomi</taxon>
        <taxon>Actinopterygii</taxon>
        <taxon>Neopterygii</taxon>
        <taxon>Teleostei</taxon>
        <taxon>Osteoglossocephala</taxon>
        <taxon>Osteoglossomorpha</taxon>
        <taxon>Osteoglossiformes</taxon>
        <taxon>Osteoglossidae</taxon>
        <taxon>Scleropages</taxon>
    </lineage>
</organism>
<dbReference type="PANTHER" id="PTHR12705:SF0">
    <property type="entry name" value="ORIGIN RECOGNITION COMPLEX SUBUNIT 5"/>
    <property type="match status" value="1"/>
</dbReference>
<comment type="similarity">
    <text evidence="2">Belongs to the ORC5 family.</text>
</comment>
<feature type="domain" description="Origin recognition complex subunit 5 C-terminal" evidence="12">
    <location>
        <begin position="438"/>
        <end position="519"/>
    </location>
</feature>
<protein>
    <recommendedName>
        <fullName evidence="9">Origin recognition complex subunit 5</fullName>
    </recommendedName>
</protein>
<dbReference type="InterPro" id="IPR041664">
    <property type="entry name" value="AAA_16"/>
</dbReference>
<comment type="function">
    <text evidence="8">Component of the origin recognition complex (ORC) that binds origins of replication. DNA-binding is ATP-dependent. The specific DNA sequences that define origins of replication have not been identified yet. ORC is required to assemble the pre-replication complex necessary to initiate DNA replication.</text>
</comment>
<keyword evidence="5" id="KW-0067">ATP-binding</keyword>
<dbReference type="InterPro" id="IPR020796">
    <property type="entry name" value="ORC5"/>
</dbReference>
<dbReference type="InterPro" id="IPR047088">
    <property type="entry name" value="ORC5_C"/>
</dbReference>
<dbReference type="InterPro" id="IPR027417">
    <property type="entry name" value="P-loop_NTPase"/>
</dbReference>
<proteinExistence type="inferred from homology"/>
<feature type="region of interest" description="Disordered" evidence="10">
    <location>
        <begin position="603"/>
        <end position="631"/>
    </location>
</feature>
<comment type="caution">
    <text evidence="14">The sequence shown here is derived from an EMBL/GenBank/DDBJ whole genome shotgun (WGS) entry which is preliminary data.</text>
</comment>
<evidence type="ECO:0000256" key="7">
    <source>
        <dbReference type="ARBA" id="ARBA00026084"/>
    </source>
</evidence>
<feature type="domain" description="ORC5 lid" evidence="13">
    <location>
        <begin position="339"/>
        <end position="406"/>
    </location>
</feature>
<feature type="region of interest" description="Disordered" evidence="10">
    <location>
        <begin position="133"/>
        <end position="154"/>
    </location>
</feature>
<evidence type="ECO:0000256" key="2">
    <source>
        <dbReference type="ARBA" id="ARBA00006269"/>
    </source>
</evidence>
<gene>
    <name evidence="14" type="ORF">Z043_116569</name>
</gene>
<evidence type="ECO:0000256" key="10">
    <source>
        <dbReference type="SAM" id="MobiDB-lite"/>
    </source>
</evidence>
<evidence type="ECO:0000259" key="11">
    <source>
        <dbReference type="Pfam" id="PF13191"/>
    </source>
</evidence>
<dbReference type="Proteomes" id="UP000034805">
    <property type="component" value="Unassembled WGS sequence"/>
</dbReference>
<dbReference type="GO" id="GO:0005664">
    <property type="term" value="C:nuclear origin of replication recognition complex"/>
    <property type="evidence" value="ECO:0007669"/>
    <property type="project" value="TreeGrafter"/>
</dbReference>
<dbReference type="Pfam" id="PF14630">
    <property type="entry name" value="ORC5_C"/>
    <property type="match status" value="1"/>
</dbReference>
<dbReference type="Gene3D" id="3.40.50.300">
    <property type="entry name" value="P-loop containing nucleotide triphosphate hydrolases"/>
    <property type="match status" value="1"/>
</dbReference>
<evidence type="ECO:0000313" key="15">
    <source>
        <dbReference type="Proteomes" id="UP000034805"/>
    </source>
</evidence>
<sequence length="631" mass="71907">MIATDAAARCKPRARRSRPVATETMLAHRLQRRHQQQHQSPPPGEMSKAESVSAAADRIAELILRAAPPRRSLEEQEQLWWLRRNLGPGASFWSHISRSRLLLHWPLAVEMMMTVGWSEARRRRQVTDWCEQDARPAGTPASTDTPAAMQGGSDQNAPLAPWRGNPEHYSYPSIFIYGHRASGKSHVTLTLLKELKMPHVVVNCVECVSLGLLFEHVLLSLFGSSHTSLPRGPSLSDFVRLYRQLCSEDPAKQTRYIVLDHAELLRDMSANLLPGFLRLQELVEDNVTVIFLSEIVWDKFRPNTGCFEPLLLHFPDYSKVELQQILAQDSCPSYSPELYSSYISILLGVFYSVCRDLRELRHLAALNFPKFCEPLEKGEAKESDAHKLWRNIEPHLKKAMQTVYLREVSSVQWEEQQQKEEKEVGELRGLSAYTHVELPYYSKFLLIAAYLASYNPARTDRRFFLKNHGRIKKTNFLKKHEKTSNHLLGPKPFPLDRLLAIFYSVVDSRVAPTASIFSQVSMELLGLLREPSTHPPSPHSGQSLCAEEEWLMRAGAHGENAKQTLVRSRPCLSDLPALLKGICQNVKLGFLYKMLPRQQGLISKQHKRHKERHLGSRLSDEALGLMMTRES</sequence>
<dbReference type="FunFam" id="3.40.50.300:FF:000673">
    <property type="entry name" value="Origin recognition complex subunit 5"/>
    <property type="match status" value="1"/>
</dbReference>
<accession>A0A0P7USS6</accession>
<dbReference type="SUPFAM" id="SSF52540">
    <property type="entry name" value="P-loop containing nucleoside triphosphate hydrolases"/>
    <property type="match status" value="1"/>
</dbReference>
<comment type="subunit">
    <text evidence="7">Component of ORC, a complex composed of at least 6 subunits: ORC1, ORC2, ORC3, ORC4, ORC5 and ORC6. ORC is regulated in a cell-cycle dependent manner. It is sequentially assembled at the exit from anaphase of mitosis and disassembled as cells enter S phase.</text>
</comment>
<evidence type="ECO:0000256" key="8">
    <source>
        <dbReference type="ARBA" id="ARBA00057448"/>
    </source>
</evidence>
<evidence type="ECO:0000313" key="14">
    <source>
        <dbReference type="EMBL" id="KPP65038.1"/>
    </source>
</evidence>
<dbReference type="EMBL" id="JARO02006591">
    <property type="protein sequence ID" value="KPP65038.1"/>
    <property type="molecule type" value="Genomic_DNA"/>
</dbReference>
<dbReference type="AlphaFoldDB" id="A0A0P7USS6"/>
<name>A0A0P7USS6_SCLFO</name>
<comment type="subcellular location">
    <subcellularLocation>
        <location evidence="1">Nucleus</location>
    </subcellularLocation>
</comment>
<evidence type="ECO:0000256" key="5">
    <source>
        <dbReference type="ARBA" id="ARBA00022840"/>
    </source>
</evidence>